<dbReference type="STRING" id="759273.H1VZD2"/>
<protein>
    <submittedName>
        <fullName evidence="2">Acetyltransferase</fullName>
    </submittedName>
</protein>
<evidence type="ECO:0000313" key="3">
    <source>
        <dbReference type="Proteomes" id="UP000007174"/>
    </source>
</evidence>
<dbReference type="HOGENOM" id="CLU_1749528_0_0_1"/>
<dbReference type="GO" id="GO:0016747">
    <property type="term" value="F:acyltransferase activity, transferring groups other than amino-acyl groups"/>
    <property type="evidence" value="ECO:0007669"/>
    <property type="project" value="InterPro"/>
</dbReference>
<organism evidence="2 3">
    <name type="scientific">Colletotrichum higginsianum (strain IMI 349063)</name>
    <name type="common">Crucifer anthracnose fungus</name>
    <dbReference type="NCBI Taxonomy" id="759273"/>
    <lineage>
        <taxon>Eukaryota</taxon>
        <taxon>Fungi</taxon>
        <taxon>Dikarya</taxon>
        <taxon>Ascomycota</taxon>
        <taxon>Pezizomycotina</taxon>
        <taxon>Sordariomycetes</taxon>
        <taxon>Hypocreomycetidae</taxon>
        <taxon>Glomerellales</taxon>
        <taxon>Glomerellaceae</taxon>
        <taxon>Colletotrichum</taxon>
        <taxon>Colletotrichum destructivum species complex</taxon>
    </lineage>
</organism>
<dbReference type="Gene3D" id="3.40.630.30">
    <property type="match status" value="1"/>
</dbReference>
<dbReference type="EMBL" id="CACQ02007889">
    <property type="protein sequence ID" value="CCF45594.1"/>
    <property type="molecule type" value="Genomic_DNA"/>
</dbReference>
<dbReference type="VEuPathDB" id="FungiDB:CH63R_07808"/>
<dbReference type="Pfam" id="PF00583">
    <property type="entry name" value="Acetyltransf_1"/>
    <property type="match status" value="1"/>
</dbReference>
<reference evidence="3" key="1">
    <citation type="journal article" date="2012" name="Nat. Genet.">
        <title>Lifestyle transitions in plant pathogenic Colletotrichum fungi deciphered by genome and transcriptome analyses.</title>
        <authorList>
            <person name="O'Connell R.J."/>
            <person name="Thon M.R."/>
            <person name="Hacquard S."/>
            <person name="Amyotte S.G."/>
            <person name="Kleemann J."/>
            <person name="Torres M.F."/>
            <person name="Damm U."/>
            <person name="Buiate E.A."/>
            <person name="Epstein L."/>
            <person name="Alkan N."/>
            <person name="Altmueller J."/>
            <person name="Alvarado-Balderrama L."/>
            <person name="Bauser C.A."/>
            <person name="Becker C."/>
            <person name="Birren B.W."/>
            <person name="Chen Z."/>
            <person name="Choi J."/>
            <person name="Crouch J.A."/>
            <person name="Duvick J.P."/>
            <person name="Farman M.A."/>
            <person name="Gan P."/>
            <person name="Heiman D."/>
            <person name="Henrissat B."/>
            <person name="Howard R.J."/>
            <person name="Kabbage M."/>
            <person name="Koch C."/>
            <person name="Kracher B."/>
            <person name="Kubo Y."/>
            <person name="Law A.D."/>
            <person name="Lebrun M.-H."/>
            <person name="Lee Y.-H."/>
            <person name="Miyara I."/>
            <person name="Moore N."/>
            <person name="Neumann U."/>
            <person name="Nordstroem K."/>
            <person name="Panaccione D.G."/>
            <person name="Panstruga R."/>
            <person name="Place M."/>
            <person name="Proctor R.H."/>
            <person name="Prusky D."/>
            <person name="Rech G."/>
            <person name="Reinhardt R."/>
            <person name="Rollins J.A."/>
            <person name="Rounsley S."/>
            <person name="Schardl C.L."/>
            <person name="Schwartz D.C."/>
            <person name="Shenoy N."/>
            <person name="Shirasu K."/>
            <person name="Sikhakolli U.R."/>
            <person name="Stueber K."/>
            <person name="Sukno S.A."/>
            <person name="Sweigard J.A."/>
            <person name="Takano Y."/>
            <person name="Takahara H."/>
            <person name="Trail F."/>
            <person name="van der Does H.C."/>
            <person name="Voll L.M."/>
            <person name="Will I."/>
            <person name="Young S."/>
            <person name="Zeng Q."/>
            <person name="Zhang J."/>
            <person name="Zhou S."/>
            <person name="Dickman M.B."/>
            <person name="Schulze-Lefert P."/>
            <person name="Ver Loren van Themaat E."/>
            <person name="Ma L.-J."/>
            <person name="Vaillancourt L.J."/>
        </authorList>
    </citation>
    <scope>NUCLEOTIDE SEQUENCE [LARGE SCALE GENOMIC DNA]</scope>
    <source>
        <strain evidence="3">IMI 349063</strain>
    </source>
</reference>
<dbReference type="InterPro" id="IPR000182">
    <property type="entry name" value="GNAT_dom"/>
</dbReference>
<dbReference type="SUPFAM" id="SSF55729">
    <property type="entry name" value="Acyl-CoA N-acyltransferases (Nat)"/>
    <property type="match status" value="1"/>
</dbReference>
<dbReference type="Proteomes" id="UP000007174">
    <property type="component" value="Unassembled WGS sequence"/>
</dbReference>
<dbReference type="AlphaFoldDB" id="H1VZD2"/>
<dbReference type="eggNOG" id="ENOG502SDXU">
    <property type="taxonomic scope" value="Eukaryota"/>
</dbReference>
<proteinExistence type="predicted"/>
<sequence length="149" mass="17081">MLILLNESEPGTRPKGTELMGVVMLWMPYSETGPFRGFVEKLLISPKFRQRGGARALMSTLEGEAVRRGRTLLVRAKNTLTYMLDTEAGSPAEDIYRKFGYVEVGRIPNYGISPMFHDSLRMRYFLQAACGLGRQMMFWLRRRLKRGLV</sequence>
<dbReference type="CDD" id="cd04301">
    <property type="entry name" value="NAT_SF"/>
    <property type="match status" value="1"/>
</dbReference>
<dbReference type="PROSITE" id="PS51186">
    <property type="entry name" value="GNAT"/>
    <property type="match status" value="1"/>
</dbReference>
<feature type="domain" description="N-acetyltransferase" evidence="1">
    <location>
        <begin position="1"/>
        <end position="127"/>
    </location>
</feature>
<accession>H1VZD2</accession>
<evidence type="ECO:0000259" key="1">
    <source>
        <dbReference type="PROSITE" id="PS51186"/>
    </source>
</evidence>
<dbReference type="InterPro" id="IPR016181">
    <property type="entry name" value="Acyl_CoA_acyltransferase"/>
</dbReference>
<name>H1VZD2_COLHI</name>
<evidence type="ECO:0000313" key="2">
    <source>
        <dbReference type="EMBL" id="CCF45594.1"/>
    </source>
</evidence>
<gene>
    <name evidence="2" type="ORF">CH063_03646</name>
</gene>